<evidence type="ECO:0000256" key="1">
    <source>
        <dbReference type="SAM" id="Coils"/>
    </source>
</evidence>
<feature type="coiled-coil region" evidence="1">
    <location>
        <begin position="14"/>
        <end position="41"/>
    </location>
</feature>
<dbReference type="AlphaFoldDB" id="A0A7J5TTF8"/>
<accession>A0A7J5TTF8</accession>
<evidence type="ECO:0000313" key="3">
    <source>
        <dbReference type="Proteomes" id="UP000488299"/>
    </source>
</evidence>
<name>A0A7J5TTF8_9BACT</name>
<sequence length="315" mass="36961">MIWTDSHQAALLALIQQRNERDVLQKQLQLLQTDLQQRQAQQSTLYETLLKEEGDVDRLQRFSWAKLYYDLLNRREAQLTKEQAEAEAALSQYESVCEYVTDLKGCINELTQKLEPFAHLETGYDKLIEQKTGFLLVQQGAVYEQYKGHLLALEQADKHVQEMREAHSAGLKALEEVLQLRKLLDEALSWGNWDMWAGSVMSSMVKHQKLDAVRQQSRWVNLALQRFQAEYADVHRTMEADWQFDDNLTRFVDIFFDNFLTDWSVQRRIEQANQDARTLEQRLVVVIKQIKADVEQAVVEAQERNSELRQFLEQV</sequence>
<proteinExistence type="predicted"/>
<evidence type="ECO:0000313" key="2">
    <source>
        <dbReference type="EMBL" id="KAB7727034.1"/>
    </source>
</evidence>
<feature type="coiled-coil region" evidence="1">
    <location>
        <begin position="69"/>
        <end position="96"/>
    </location>
</feature>
<keyword evidence="1" id="KW-0175">Coiled coil</keyword>
<dbReference type="Proteomes" id="UP000488299">
    <property type="component" value="Unassembled WGS sequence"/>
</dbReference>
<reference evidence="2 3" key="1">
    <citation type="submission" date="2019-10" db="EMBL/GenBank/DDBJ databases">
        <title>Rudanella paleaurantiibacter sp. nov., isolated from sludge.</title>
        <authorList>
            <person name="Xu S.Q."/>
        </authorList>
    </citation>
    <scope>NUCLEOTIDE SEQUENCE [LARGE SCALE GENOMIC DNA]</scope>
    <source>
        <strain evidence="2 3">HX-22-17</strain>
    </source>
</reference>
<protein>
    <submittedName>
        <fullName evidence="2">Uncharacterized protein</fullName>
    </submittedName>
</protein>
<organism evidence="2 3">
    <name type="scientific">Rudanella paleaurantiibacter</name>
    <dbReference type="NCBI Taxonomy" id="2614655"/>
    <lineage>
        <taxon>Bacteria</taxon>
        <taxon>Pseudomonadati</taxon>
        <taxon>Bacteroidota</taxon>
        <taxon>Cytophagia</taxon>
        <taxon>Cytophagales</taxon>
        <taxon>Cytophagaceae</taxon>
        <taxon>Rudanella</taxon>
    </lineage>
</organism>
<dbReference type="RefSeq" id="WP_152126499.1">
    <property type="nucleotide sequence ID" value="NZ_WELI01000012.1"/>
</dbReference>
<gene>
    <name evidence="2" type="ORF">F5984_22615</name>
</gene>
<comment type="caution">
    <text evidence="2">The sequence shown here is derived from an EMBL/GenBank/DDBJ whole genome shotgun (WGS) entry which is preliminary data.</text>
</comment>
<keyword evidence="3" id="KW-1185">Reference proteome</keyword>
<dbReference type="EMBL" id="WELI01000012">
    <property type="protein sequence ID" value="KAB7727034.1"/>
    <property type="molecule type" value="Genomic_DNA"/>
</dbReference>